<evidence type="ECO:0000313" key="4">
    <source>
        <dbReference type="EMBL" id="KAK1273023.1"/>
    </source>
</evidence>
<dbReference type="Pfam" id="PF03168">
    <property type="entry name" value="LEA_2"/>
    <property type="match status" value="1"/>
</dbReference>
<dbReference type="PANTHER" id="PTHR48436">
    <property type="entry name" value="2, PUTATIVE-RELATED"/>
    <property type="match status" value="1"/>
</dbReference>
<keyword evidence="2" id="KW-0812">Transmembrane</keyword>
<gene>
    <name evidence="4" type="ORF">QJS04_geneDACA009706</name>
</gene>
<dbReference type="InterPro" id="IPR004864">
    <property type="entry name" value="LEA_2"/>
</dbReference>
<name>A0AAV9BA10_ACOGR</name>
<keyword evidence="5" id="KW-1185">Reference proteome</keyword>
<evidence type="ECO:0000259" key="3">
    <source>
        <dbReference type="Pfam" id="PF03168"/>
    </source>
</evidence>
<feature type="compositionally biased region" description="Acidic residues" evidence="1">
    <location>
        <begin position="97"/>
        <end position="108"/>
    </location>
</feature>
<sequence>MHAKSDSEVTSLAPSSPRRPVYYVQSPSHHDAVEKMSYQSSPSATPPHHHHHLYRSSPIHHSRESSTTRFSASIKNHMSGGAGGAGAWRKMHRMRDEEEEEEDDEDEDGGRSGGMSTRVFYGGCFFLSFVVLFTVFSLILWGASRPYKPKIFMKSVVFENYNIHSGMDRTGVPTKMLSINSTVRMTFRNPATFFGVHVTATPLDLYYYNLQIAGGHMGKFYQSRKSERVVTVKVGAKELPIYGGGASLTGTNQEPNSVPFNLTFTVRSRAYVLGMLVKPKFYRRVRCVVVLKKNRIGKHSDLKKNSCLYHD</sequence>
<dbReference type="PANTHER" id="PTHR48436:SF1">
    <property type="entry name" value="2, PUTATIVE-RELATED"/>
    <property type="match status" value="1"/>
</dbReference>
<evidence type="ECO:0000313" key="5">
    <source>
        <dbReference type="Proteomes" id="UP001179952"/>
    </source>
</evidence>
<feature type="domain" description="Late embryogenesis abundant protein LEA-2 subgroup" evidence="3">
    <location>
        <begin position="186"/>
        <end position="280"/>
    </location>
</feature>
<dbReference type="InterPro" id="IPR055276">
    <property type="entry name" value="NHL41-like"/>
</dbReference>
<evidence type="ECO:0000256" key="1">
    <source>
        <dbReference type="SAM" id="MobiDB-lite"/>
    </source>
</evidence>
<dbReference type="EMBL" id="JAUJYN010000004">
    <property type="protein sequence ID" value="KAK1273023.1"/>
    <property type="molecule type" value="Genomic_DNA"/>
</dbReference>
<dbReference type="AlphaFoldDB" id="A0AAV9BA10"/>
<feature type="compositionally biased region" description="Polar residues" evidence="1">
    <location>
        <begin position="67"/>
        <end position="76"/>
    </location>
</feature>
<reference evidence="4" key="1">
    <citation type="journal article" date="2023" name="Nat. Commun.">
        <title>Diploid and tetraploid genomes of Acorus and the evolution of monocots.</title>
        <authorList>
            <person name="Ma L."/>
            <person name="Liu K.W."/>
            <person name="Li Z."/>
            <person name="Hsiao Y.Y."/>
            <person name="Qi Y."/>
            <person name="Fu T."/>
            <person name="Tang G.D."/>
            <person name="Zhang D."/>
            <person name="Sun W.H."/>
            <person name="Liu D.K."/>
            <person name="Li Y."/>
            <person name="Chen G.Z."/>
            <person name="Liu X.D."/>
            <person name="Liao X.Y."/>
            <person name="Jiang Y.T."/>
            <person name="Yu X."/>
            <person name="Hao Y."/>
            <person name="Huang J."/>
            <person name="Zhao X.W."/>
            <person name="Ke S."/>
            <person name="Chen Y.Y."/>
            <person name="Wu W.L."/>
            <person name="Hsu J.L."/>
            <person name="Lin Y.F."/>
            <person name="Huang M.D."/>
            <person name="Li C.Y."/>
            <person name="Huang L."/>
            <person name="Wang Z.W."/>
            <person name="Zhao X."/>
            <person name="Zhong W.Y."/>
            <person name="Peng D.H."/>
            <person name="Ahmad S."/>
            <person name="Lan S."/>
            <person name="Zhang J.S."/>
            <person name="Tsai W.C."/>
            <person name="Van de Peer Y."/>
            <person name="Liu Z.J."/>
        </authorList>
    </citation>
    <scope>NUCLEOTIDE SEQUENCE</scope>
    <source>
        <strain evidence="4">SCP</strain>
    </source>
</reference>
<reference evidence="4" key="2">
    <citation type="submission" date="2023-06" db="EMBL/GenBank/DDBJ databases">
        <authorList>
            <person name="Ma L."/>
            <person name="Liu K.-W."/>
            <person name="Li Z."/>
            <person name="Hsiao Y.-Y."/>
            <person name="Qi Y."/>
            <person name="Fu T."/>
            <person name="Tang G."/>
            <person name="Zhang D."/>
            <person name="Sun W.-H."/>
            <person name="Liu D.-K."/>
            <person name="Li Y."/>
            <person name="Chen G.-Z."/>
            <person name="Liu X.-D."/>
            <person name="Liao X.-Y."/>
            <person name="Jiang Y.-T."/>
            <person name="Yu X."/>
            <person name="Hao Y."/>
            <person name="Huang J."/>
            <person name="Zhao X.-W."/>
            <person name="Ke S."/>
            <person name="Chen Y.-Y."/>
            <person name="Wu W.-L."/>
            <person name="Hsu J.-L."/>
            <person name="Lin Y.-F."/>
            <person name="Huang M.-D."/>
            <person name="Li C.-Y."/>
            <person name="Huang L."/>
            <person name="Wang Z.-W."/>
            <person name="Zhao X."/>
            <person name="Zhong W.-Y."/>
            <person name="Peng D.-H."/>
            <person name="Ahmad S."/>
            <person name="Lan S."/>
            <person name="Zhang J.-S."/>
            <person name="Tsai W.-C."/>
            <person name="Van De Peer Y."/>
            <person name="Liu Z.-J."/>
        </authorList>
    </citation>
    <scope>NUCLEOTIDE SEQUENCE</scope>
    <source>
        <strain evidence="4">SCP</strain>
        <tissue evidence="4">Leaves</tissue>
    </source>
</reference>
<feature type="region of interest" description="Disordered" evidence="1">
    <location>
        <begin position="1"/>
        <end position="112"/>
    </location>
</feature>
<protein>
    <recommendedName>
        <fullName evidence="3">Late embryogenesis abundant protein LEA-2 subgroup domain-containing protein</fullName>
    </recommendedName>
</protein>
<organism evidence="4 5">
    <name type="scientific">Acorus gramineus</name>
    <name type="common">Dwarf sweet flag</name>
    <dbReference type="NCBI Taxonomy" id="55184"/>
    <lineage>
        <taxon>Eukaryota</taxon>
        <taxon>Viridiplantae</taxon>
        <taxon>Streptophyta</taxon>
        <taxon>Embryophyta</taxon>
        <taxon>Tracheophyta</taxon>
        <taxon>Spermatophyta</taxon>
        <taxon>Magnoliopsida</taxon>
        <taxon>Liliopsida</taxon>
        <taxon>Acoraceae</taxon>
        <taxon>Acorus</taxon>
    </lineage>
</organism>
<accession>A0AAV9BA10</accession>
<keyword evidence="2" id="KW-0472">Membrane</keyword>
<keyword evidence="2" id="KW-1133">Transmembrane helix</keyword>
<proteinExistence type="predicted"/>
<evidence type="ECO:0000256" key="2">
    <source>
        <dbReference type="SAM" id="Phobius"/>
    </source>
</evidence>
<comment type="caution">
    <text evidence="4">The sequence shown here is derived from an EMBL/GenBank/DDBJ whole genome shotgun (WGS) entry which is preliminary data.</text>
</comment>
<feature type="compositionally biased region" description="Basic residues" evidence="1">
    <location>
        <begin position="47"/>
        <end position="60"/>
    </location>
</feature>
<feature type="transmembrane region" description="Helical" evidence="2">
    <location>
        <begin position="119"/>
        <end position="143"/>
    </location>
</feature>
<dbReference type="Proteomes" id="UP001179952">
    <property type="component" value="Unassembled WGS sequence"/>
</dbReference>